<dbReference type="InterPro" id="IPR004358">
    <property type="entry name" value="Sig_transdc_His_kin-like_C"/>
</dbReference>
<keyword evidence="6" id="KW-0418">Kinase</keyword>
<dbReference type="PROSITE" id="PS50110">
    <property type="entry name" value="RESPONSE_REGULATORY"/>
    <property type="match status" value="1"/>
</dbReference>
<comment type="subcellular location">
    <subcellularLocation>
        <location evidence="2">Membrane</location>
    </subcellularLocation>
</comment>
<feature type="modified residue" description="4-aspartylphosphate" evidence="7">
    <location>
        <position position="666"/>
    </location>
</feature>
<dbReference type="Pfam" id="PF00072">
    <property type="entry name" value="Response_reg"/>
    <property type="match status" value="1"/>
</dbReference>
<dbReference type="Gene3D" id="1.10.287.130">
    <property type="match status" value="1"/>
</dbReference>
<keyword evidence="12" id="KW-0547">Nucleotide-binding</keyword>
<keyword evidence="8" id="KW-1133">Transmembrane helix</keyword>
<evidence type="ECO:0000256" key="1">
    <source>
        <dbReference type="ARBA" id="ARBA00000085"/>
    </source>
</evidence>
<feature type="transmembrane region" description="Helical" evidence="8">
    <location>
        <begin position="6"/>
        <end position="26"/>
    </location>
</feature>
<evidence type="ECO:0000256" key="6">
    <source>
        <dbReference type="ARBA" id="ARBA00022777"/>
    </source>
</evidence>
<evidence type="ECO:0000259" key="11">
    <source>
        <dbReference type="PROSITE" id="PS50885"/>
    </source>
</evidence>
<dbReference type="SMART" id="SM00388">
    <property type="entry name" value="HisKA"/>
    <property type="match status" value="1"/>
</dbReference>
<keyword evidence="13" id="KW-1185">Reference proteome</keyword>
<gene>
    <name evidence="12" type="ORF">RY831_31100</name>
</gene>
<evidence type="ECO:0000256" key="7">
    <source>
        <dbReference type="PROSITE-ProRule" id="PRU00169"/>
    </source>
</evidence>
<protein>
    <recommendedName>
        <fullName evidence="3">histidine kinase</fullName>
        <ecNumber evidence="3">2.7.13.3</ecNumber>
    </recommendedName>
</protein>
<comment type="catalytic activity">
    <reaction evidence="1">
        <text>ATP + protein L-histidine = ADP + protein N-phospho-L-histidine.</text>
        <dbReference type="EC" id="2.7.13.3"/>
    </reaction>
</comment>
<dbReference type="Gene3D" id="3.30.565.10">
    <property type="entry name" value="Histidine kinase-like ATPase, C-terminal domain"/>
    <property type="match status" value="1"/>
</dbReference>
<dbReference type="EC" id="2.7.13.3" evidence="3"/>
<dbReference type="PRINTS" id="PR00344">
    <property type="entry name" value="BCTRLSENSOR"/>
</dbReference>
<dbReference type="PROSITE" id="PS50885">
    <property type="entry name" value="HAMP"/>
    <property type="match status" value="1"/>
</dbReference>
<dbReference type="SUPFAM" id="SSF47384">
    <property type="entry name" value="Homodimeric domain of signal transducing histidine kinase"/>
    <property type="match status" value="1"/>
</dbReference>
<dbReference type="EMBL" id="JAWIIV010000062">
    <property type="protein sequence ID" value="MEC4723587.1"/>
    <property type="molecule type" value="Genomic_DNA"/>
</dbReference>
<dbReference type="InterPro" id="IPR036097">
    <property type="entry name" value="HisK_dim/P_sf"/>
</dbReference>
<keyword evidence="8" id="KW-0472">Membrane</keyword>
<keyword evidence="4 7" id="KW-0597">Phosphoprotein</keyword>
<dbReference type="RefSeq" id="WP_326510198.1">
    <property type="nucleotide sequence ID" value="NZ_JAWIIV010000062.1"/>
</dbReference>
<dbReference type="CDD" id="cd00082">
    <property type="entry name" value="HisKA"/>
    <property type="match status" value="1"/>
</dbReference>
<dbReference type="PANTHER" id="PTHR43547:SF2">
    <property type="entry name" value="HYBRID SIGNAL TRANSDUCTION HISTIDINE KINASE C"/>
    <property type="match status" value="1"/>
</dbReference>
<dbReference type="InterPro" id="IPR005467">
    <property type="entry name" value="His_kinase_dom"/>
</dbReference>
<evidence type="ECO:0000313" key="13">
    <source>
        <dbReference type="Proteomes" id="UP001352263"/>
    </source>
</evidence>
<evidence type="ECO:0000259" key="10">
    <source>
        <dbReference type="PROSITE" id="PS50110"/>
    </source>
</evidence>
<keyword evidence="12" id="KW-0067">ATP-binding</keyword>
<organism evidence="12 13">
    <name type="scientific">Noviherbaspirillum album</name>
    <dbReference type="NCBI Taxonomy" id="3080276"/>
    <lineage>
        <taxon>Bacteria</taxon>
        <taxon>Pseudomonadati</taxon>
        <taxon>Pseudomonadota</taxon>
        <taxon>Betaproteobacteria</taxon>
        <taxon>Burkholderiales</taxon>
        <taxon>Oxalobacteraceae</taxon>
        <taxon>Noviherbaspirillum</taxon>
    </lineage>
</organism>
<sequence length="738" mass="81503">MRLRAHLIIFAIAILLPIIVLVGISFKEMRDDHRNTELNNIHNVARIAALNVDRDLNGVQSSLRVLSSSASLKQGLLAQFHEEAKIASQSADGWIILYASDGQQLINTRISYGDPLPKRAVNLERFEQIKNSDTPHVSNLMWGDNAKRYVIMVEMPFTMNSNKYVLSQAIPQEYFNRAIAGSHIPSNWIAGVVDRDGTTIARSKRPQDYVGKQGKYELVEAIKNNYQGVLQHTSRDGIKVYTVITSSSLSNLVIAVGAPSAEIDEAVFNAGRLAVYGLLVAIVVAAILGTLIGRRVLRSVNRVVDDALSISQGSHNELTPESGIKEINELYATINHASEVLEQEKAHRLIVEADRNRLLVDEKKARKYADDQNRAKDQFLAMLGHELRNPLAAITSAIDVMEHGQDKTFTSRAHEIIRRQGANLNNIVSDLLDVSRVLSGKVLLNRTIVDFSEIIGNCIQTFHTTGRTNGHSVSFSSDQPIHLNADSTRIEQVFNNLLDNAVKYTPHGGAILVDLRYKNNEAVLTVQDSGIGISEELLPNVFDVFVQGDSSLDRARGGLGVGLALVRQLIELHDGTISCESDGAGKGSKFIVCFPRIQNVDVGQLKNLNFTKMPRCKVLLIDDHEDARQMTTAMLEKYGHQVFQASNGTNGIKIASMVKPDIALIDIGMPILNGYDTALQIRHNPSLDQMRLIALTGYGLKDDVQKSLESGFDMHLTKPLTMEKFNGALAELWITAFK</sequence>
<dbReference type="Gene3D" id="6.10.340.10">
    <property type="match status" value="1"/>
</dbReference>
<name>A0ABU6JIR7_9BURK</name>
<dbReference type="InterPro" id="IPR003594">
    <property type="entry name" value="HATPase_dom"/>
</dbReference>
<dbReference type="Gene3D" id="3.40.50.2300">
    <property type="match status" value="1"/>
</dbReference>
<dbReference type="InterPro" id="IPR036890">
    <property type="entry name" value="HATPase_C_sf"/>
</dbReference>
<dbReference type="CDD" id="cd18774">
    <property type="entry name" value="PDC2_HK_sensor"/>
    <property type="match status" value="1"/>
</dbReference>
<dbReference type="PROSITE" id="PS50109">
    <property type="entry name" value="HIS_KIN"/>
    <property type="match status" value="1"/>
</dbReference>
<dbReference type="Proteomes" id="UP001352263">
    <property type="component" value="Unassembled WGS sequence"/>
</dbReference>
<feature type="domain" description="HAMP" evidence="11">
    <location>
        <begin position="294"/>
        <end position="346"/>
    </location>
</feature>
<dbReference type="Pfam" id="PF02518">
    <property type="entry name" value="HATPase_c"/>
    <property type="match status" value="1"/>
</dbReference>
<dbReference type="GO" id="GO:0005524">
    <property type="term" value="F:ATP binding"/>
    <property type="evidence" value="ECO:0007669"/>
    <property type="project" value="UniProtKB-KW"/>
</dbReference>
<dbReference type="InterPro" id="IPR003661">
    <property type="entry name" value="HisK_dim/P_dom"/>
</dbReference>
<dbReference type="PANTHER" id="PTHR43547">
    <property type="entry name" value="TWO-COMPONENT HISTIDINE KINASE"/>
    <property type="match status" value="1"/>
</dbReference>
<dbReference type="SMART" id="SM00387">
    <property type="entry name" value="HATPase_c"/>
    <property type="match status" value="1"/>
</dbReference>
<keyword evidence="5" id="KW-0808">Transferase</keyword>
<dbReference type="InterPro" id="IPR003660">
    <property type="entry name" value="HAMP_dom"/>
</dbReference>
<dbReference type="SUPFAM" id="SSF52172">
    <property type="entry name" value="CheY-like"/>
    <property type="match status" value="1"/>
</dbReference>
<evidence type="ECO:0000256" key="8">
    <source>
        <dbReference type="SAM" id="Phobius"/>
    </source>
</evidence>
<evidence type="ECO:0000256" key="3">
    <source>
        <dbReference type="ARBA" id="ARBA00012438"/>
    </source>
</evidence>
<feature type="domain" description="Response regulatory" evidence="10">
    <location>
        <begin position="617"/>
        <end position="733"/>
    </location>
</feature>
<dbReference type="SUPFAM" id="SSF55874">
    <property type="entry name" value="ATPase domain of HSP90 chaperone/DNA topoisomerase II/histidine kinase"/>
    <property type="match status" value="1"/>
</dbReference>
<keyword evidence="8" id="KW-0812">Transmembrane</keyword>
<proteinExistence type="predicted"/>
<evidence type="ECO:0000256" key="2">
    <source>
        <dbReference type="ARBA" id="ARBA00004370"/>
    </source>
</evidence>
<comment type="caution">
    <text evidence="12">The sequence shown here is derived from an EMBL/GenBank/DDBJ whole genome shotgun (WGS) entry which is preliminary data.</text>
</comment>
<feature type="domain" description="Histidine kinase" evidence="9">
    <location>
        <begin position="382"/>
        <end position="598"/>
    </location>
</feature>
<dbReference type="InterPro" id="IPR011006">
    <property type="entry name" value="CheY-like_superfamily"/>
</dbReference>
<feature type="transmembrane region" description="Helical" evidence="8">
    <location>
        <begin position="273"/>
        <end position="292"/>
    </location>
</feature>
<dbReference type="SMART" id="SM00448">
    <property type="entry name" value="REC"/>
    <property type="match status" value="1"/>
</dbReference>
<accession>A0ABU6JIR7</accession>
<evidence type="ECO:0000256" key="4">
    <source>
        <dbReference type="ARBA" id="ARBA00022553"/>
    </source>
</evidence>
<evidence type="ECO:0000259" key="9">
    <source>
        <dbReference type="PROSITE" id="PS50109"/>
    </source>
</evidence>
<evidence type="ECO:0000256" key="5">
    <source>
        <dbReference type="ARBA" id="ARBA00022679"/>
    </source>
</evidence>
<dbReference type="InterPro" id="IPR001789">
    <property type="entry name" value="Sig_transdc_resp-reg_receiver"/>
</dbReference>
<evidence type="ECO:0000313" key="12">
    <source>
        <dbReference type="EMBL" id="MEC4723587.1"/>
    </source>
</evidence>
<dbReference type="Pfam" id="PF00512">
    <property type="entry name" value="HisKA"/>
    <property type="match status" value="1"/>
</dbReference>
<reference evidence="12 13" key="1">
    <citation type="submission" date="2023-10" db="EMBL/GenBank/DDBJ databases">
        <title>Noviherbaspirillum sp. CPCC 100848 genome assembly.</title>
        <authorList>
            <person name="Li X.Y."/>
            <person name="Fang X.M."/>
        </authorList>
    </citation>
    <scope>NUCLEOTIDE SEQUENCE [LARGE SCALE GENOMIC DNA]</scope>
    <source>
        <strain evidence="12 13">CPCC 100848</strain>
    </source>
</reference>